<dbReference type="PROSITE" id="PS51007">
    <property type="entry name" value="CYTC"/>
    <property type="match status" value="1"/>
</dbReference>
<evidence type="ECO:0000256" key="1">
    <source>
        <dbReference type="ARBA" id="ARBA00022617"/>
    </source>
</evidence>
<evidence type="ECO:0000256" key="5">
    <source>
        <dbReference type="SAM" id="Phobius"/>
    </source>
</evidence>
<gene>
    <name evidence="7" type="ORF">SAMN05421813_12623</name>
</gene>
<dbReference type="Pfam" id="PF07583">
    <property type="entry name" value="PSCyt2"/>
    <property type="match status" value="1"/>
</dbReference>
<evidence type="ECO:0000256" key="2">
    <source>
        <dbReference type="ARBA" id="ARBA00022723"/>
    </source>
</evidence>
<feature type="transmembrane region" description="Helical" evidence="5">
    <location>
        <begin position="92"/>
        <end position="113"/>
    </location>
</feature>
<reference evidence="8" key="1">
    <citation type="submission" date="2016-10" db="EMBL/GenBank/DDBJ databases">
        <authorList>
            <person name="Varghese N."/>
            <person name="Submissions S."/>
        </authorList>
    </citation>
    <scope>NUCLEOTIDE SEQUENCE [LARGE SCALE GENOMIC DNA]</scope>
    <source>
        <strain evidence="8">DSM 24536</strain>
    </source>
</reference>
<protein>
    <submittedName>
        <fullName evidence="7">Uncharacterized membrane protein</fullName>
    </submittedName>
</protein>
<dbReference type="InterPro" id="IPR009056">
    <property type="entry name" value="Cyt_c-like_dom"/>
</dbReference>
<feature type="domain" description="Cytochrome c" evidence="6">
    <location>
        <begin position="224"/>
        <end position="315"/>
    </location>
</feature>
<dbReference type="AlphaFoldDB" id="A0A1G9WP95"/>
<keyword evidence="5" id="KW-0812">Transmembrane</keyword>
<dbReference type="InterPro" id="IPR022655">
    <property type="entry name" value="DUF1553"/>
</dbReference>
<dbReference type="SUPFAM" id="SSF46626">
    <property type="entry name" value="Cytochrome c"/>
    <property type="match status" value="1"/>
</dbReference>
<dbReference type="Pfam" id="PF09990">
    <property type="entry name" value="DUF2231"/>
    <property type="match status" value="1"/>
</dbReference>
<feature type="transmembrane region" description="Helical" evidence="5">
    <location>
        <begin position="12"/>
        <end position="32"/>
    </location>
</feature>
<proteinExistence type="predicted"/>
<feature type="transmembrane region" description="Helical" evidence="5">
    <location>
        <begin position="125"/>
        <end position="149"/>
    </location>
</feature>
<dbReference type="InterPro" id="IPR011429">
    <property type="entry name" value="Cyt_c_Planctomycete-type"/>
</dbReference>
<organism evidence="7 8">
    <name type="scientific">Daejeonella rubra</name>
    <dbReference type="NCBI Taxonomy" id="990371"/>
    <lineage>
        <taxon>Bacteria</taxon>
        <taxon>Pseudomonadati</taxon>
        <taxon>Bacteroidota</taxon>
        <taxon>Sphingobacteriia</taxon>
        <taxon>Sphingobacteriales</taxon>
        <taxon>Sphingobacteriaceae</taxon>
        <taxon>Daejeonella</taxon>
    </lineage>
</organism>
<dbReference type="GO" id="GO:0020037">
    <property type="term" value="F:heme binding"/>
    <property type="evidence" value="ECO:0007669"/>
    <property type="project" value="InterPro"/>
</dbReference>
<dbReference type="InterPro" id="IPR036909">
    <property type="entry name" value="Cyt_c-like_dom_sf"/>
</dbReference>
<evidence type="ECO:0000313" key="7">
    <source>
        <dbReference type="EMBL" id="SDM86207.1"/>
    </source>
</evidence>
<dbReference type="PANTHER" id="PTHR35889:SF3">
    <property type="entry name" value="F-BOX DOMAIN-CONTAINING PROTEIN"/>
    <property type="match status" value="1"/>
</dbReference>
<name>A0A1G9WP95_9SPHI</name>
<sequence length="836" mass="95033">MSSNAKNNFLGNNKLIALFITLLSIFLLHLIYDEFAPANSFLSLTPENFWFLRFFGRLHPLAVHFPVALLLFTAILELSTIKKFNSPLRPGIQILLIAGIVSSLISAIFGILLSGNAEYGENLILHQWLGICTAFLGIIVWFLHQKVLVKNQTLLIKTYRFALFMTALGVILAGHLGASLTHGDDYLSSTLPWTDDYENAENISFDINSISKDKDTLSKAQEKELNLKVRAIFAHNCYKCHGEEKVKGELRLDRKDFVFKGGENGEVIKPGNINESELFRRITLPSNHEDVMPSKGKKLSANDVAVINFWIQQGAPWPDGPDKNEVFNNAALAPRNPALPPASGIHTNPVDRWTNQYFVKNKIAWPKIVDDRTYLRRIFLDIIGLLPSQEDIDAFSKDTRPDKRAIWSRKLLDREDDYAINWLTFWNDALRNDYTGTGYITNGRYAITDWLYKSIKSNKPYDQFVKELVSPDESSKGFVEGIKWRGVVNASQRTEMQAAQNVSQVFLGLNLKCASCHNSFISDWKLDDAYAFANIFADTTLEINRCDKPTGKYTDARMLWKELGSIDNKAKVSVKRAQLAENMVKPQNGRLYRTLVNRMWAQIMGRGFIEPVDMMDNEPWSQDMLDWMAFNFQQNKSDIKELIFLITTSNTYQLPSAGFKDPNEIVAKEYKFTGRLRKRMTAEQFADAGASLFGTLFPDSMVRYKPVFTPAISQSSPLFTRASLVVNNPFLTALGRPNRETVSTSRESQANLLQALELTNGERFNSMLRKGAENWKLKYKNGDAIIKEVYKQALGRQVQANEFKVAKKILGDKPETDSIQDLFWAVMLLPEFQIIY</sequence>
<dbReference type="InterPro" id="IPR019251">
    <property type="entry name" value="DUF2231_TM"/>
</dbReference>
<keyword evidence="5" id="KW-0472">Membrane</keyword>
<dbReference type="PANTHER" id="PTHR35889">
    <property type="entry name" value="CYCLOINULO-OLIGOSACCHARIDE FRUCTANOTRANSFERASE-RELATED"/>
    <property type="match status" value="1"/>
</dbReference>
<dbReference type="Proteomes" id="UP000199226">
    <property type="component" value="Unassembled WGS sequence"/>
</dbReference>
<keyword evidence="3 4" id="KW-0408">Iron</keyword>
<dbReference type="EMBL" id="FNHH01000026">
    <property type="protein sequence ID" value="SDM86207.1"/>
    <property type="molecule type" value="Genomic_DNA"/>
</dbReference>
<dbReference type="OrthoDB" id="713772at2"/>
<dbReference type="Gene3D" id="1.10.760.10">
    <property type="entry name" value="Cytochrome c-like domain"/>
    <property type="match status" value="1"/>
</dbReference>
<keyword evidence="1 4" id="KW-0349">Heme</keyword>
<keyword evidence="5" id="KW-1133">Transmembrane helix</keyword>
<evidence type="ECO:0000259" key="6">
    <source>
        <dbReference type="PROSITE" id="PS51007"/>
    </source>
</evidence>
<dbReference type="RefSeq" id="WP_090706178.1">
    <property type="nucleotide sequence ID" value="NZ_FNHH01000026.1"/>
</dbReference>
<dbReference type="GO" id="GO:0046872">
    <property type="term" value="F:metal ion binding"/>
    <property type="evidence" value="ECO:0007669"/>
    <property type="project" value="UniProtKB-KW"/>
</dbReference>
<dbReference type="InterPro" id="IPR011444">
    <property type="entry name" value="DUF1549"/>
</dbReference>
<dbReference type="STRING" id="990371.SAMN05421813_12623"/>
<dbReference type="Pfam" id="PF07587">
    <property type="entry name" value="PSD1"/>
    <property type="match status" value="1"/>
</dbReference>
<evidence type="ECO:0000313" key="8">
    <source>
        <dbReference type="Proteomes" id="UP000199226"/>
    </source>
</evidence>
<evidence type="ECO:0000256" key="4">
    <source>
        <dbReference type="PROSITE-ProRule" id="PRU00433"/>
    </source>
</evidence>
<keyword evidence="2 4" id="KW-0479">Metal-binding</keyword>
<evidence type="ECO:0000256" key="3">
    <source>
        <dbReference type="ARBA" id="ARBA00023004"/>
    </source>
</evidence>
<dbReference type="Pfam" id="PF07635">
    <property type="entry name" value="PSCyt1"/>
    <property type="match status" value="1"/>
</dbReference>
<feature type="transmembrane region" description="Helical" evidence="5">
    <location>
        <begin position="161"/>
        <end position="180"/>
    </location>
</feature>
<keyword evidence="8" id="KW-1185">Reference proteome</keyword>
<dbReference type="GO" id="GO:0009055">
    <property type="term" value="F:electron transfer activity"/>
    <property type="evidence" value="ECO:0007669"/>
    <property type="project" value="InterPro"/>
</dbReference>
<feature type="transmembrane region" description="Helical" evidence="5">
    <location>
        <begin position="61"/>
        <end position="80"/>
    </location>
</feature>
<accession>A0A1G9WP95</accession>